<dbReference type="AlphaFoldDB" id="Q0UIV7"/>
<dbReference type="GeneID" id="5975524"/>
<sequence length="170" mass="19256">MFRPYCEHVTQDQSPFSWISRIVFFVPHPEWFRRMKTHIAGKTDEEISPALRLCGLQERLLDLANYLVSKTVTAPAMLTSADWFTSHRTGIFLAYSAFHGHGRNDILSRALRTPHITPTALSAWLAKKPPGLDVKAILSISCAALIPVAPMAGMMDVQTQLHFDYWQQSF</sequence>
<accession>Q0UIV7</accession>
<dbReference type="KEGG" id="pno:SNOG_08307"/>
<evidence type="ECO:0000313" key="2">
    <source>
        <dbReference type="Proteomes" id="UP000001055"/>
    </source>
</evidence>
<organism evidence="1 2">
    <name type="scientific">Phaeosphaeria nodorum (strain SN15 / ATCC MYA-4574 / FGSC 10173)</name>
    <name type="common">Glume blotch fungus</name>
    <name type="synonym">Parastagonospora nodorum</name>
    <dbReference type="NCBI Taxonomy" id="321614"/>
    <lineage>
        <taxon>Eukaryota</taxon>
        <taxon>Fungi</taxon>
        <taxon>Dikarya</taxon>
        <taxon>Ascomycota</taxon>
        <taxon>Pezizomycotina</taxon>
        <taxon>Dothideomycetes</taxon>
        <taxon>Pleosporomycetidae</taxon>
        <taxon>Pleosporales</taxon>
        <taxon>Pleosporineae</taxon>
        <taxon>Phaeosphaeriaceae</taxon>
        <taxon>Parastagonospora</taxon>
    </lineage>
</organism>
<reference evidence="2" key="1">
    <citation type="journal article" date="2007" name="Plant Cell">
        <title>Dothideomycete-plant interactions illuminated by genome sequencing and EST analysis of the wheat pathogen Stagonospora nodorum.</title>
        <authorList>
            <person name="Hane J.K."/>
            <person name="Lowe R.G."/>
            <person name="Solomon P.S."/>
            <person name="Tan K.C."/>
            <person name="Schoch C.L."/>
            <person name="Spatafora J.W."/>
            <person name="Crous P.W."/>
            <person name="Kodira C."/>
            <person name="Birren B.W."/>
            <person name="Galagan J.E."/>
            <person name="Torriani S.F."/>
            <person name="McDonald B.A."/>
            <person name="Oliver R.P."/>
        </authorList>
    </citation>
    <scope>NUCLEOTIDE SEQUENCE [LARGE SCALE GENOMIC DNA]</scope>
    <source>
        <strain evidence="2">SN15 / ATCC MYA-4574 / FGSC 10173</strain>
    </source>
</reference>
<protein>
    <submittedName>
        <fullName evidence="1">Uncharacterized protein</fullName>
    </submittedName>
</protein>
<dbReference type="RefSeq" id="XP_001798626.1">
    <property type="nucleotide sequence ID" value="XM_001798574.1"/>
</dbReference>
<dbReference type="InParanoid" id="Q0UIV7"/>
<name>Q0UIV7_PHANO</name>
<proteinExistence type="predicted"/>
<gene>
    <name evidence="1" type="ORF">SNOG_08307</name>
</gene>
<dbReference type="EMBL" id="CH445336">
    <property type="protein sequence ID" value="EAT84583.1"/>
    <property type="molecule type" value="Genomic_DNA"/>
</dbReference>
<evidence type="ECO:0000313" key="1">
    <source>
        <dbReference type="EMBL" id="EAT84583.1"/>
    </source>
</evidence>
<dbReference type="Proteomes" id="UP000001055">
    <property type="component" value="Unassembled WGS sequence"/>
</dbReference>
<dbReference type="HOGENOM" id="CLU_1571209_0_0_1"/>